<dbReference type="EMBL" id="JBDPZN010000010">
    <property type="protein sequence ID" value="MEO3684251.1"/>
    <property type="molecule type" value="Genomic_DNA"/>
</dbReference>
<accession>A0ABV0FXS3</accession>
<evidence type="ECO:0000313" key="2">
    <source>
        <dbReference type="Proteomes" id="UP001477278"/>
    </source>
</evidence>
<dbReference type="SUPFAM" id="SSF109604">
    <property type="entry name" value="HD-domain/PDEase-like"/>
    <property type="match status" value="1"/>
</dbReference>
<evidence type="ECO:0008006" key="3">
    <source>
        <dbReference type="Google" id="ProtNLM"/>
    </source>
</evidence>
<comment type="caution">
    <text evidence="1">The sequence shown here is derived from an EMBL/GenBank/DDBJ whole genome shotgun (WGS) entry which is preliminary data.</text>
</comment>
<protein>
    <recommendedName>
        <fullName evidence="3">GTP pyrophosphokinase</fullName>
    </recommendedName>
</protein>
<dbReference type="Gene3D" id="1.10.3210.10">
    <property type="entry name" value="Hypothetical protein af1432"/>
    <property type="match status" value="1"/>
</dbReference>
<dbReference type="RefSeq" id="WP_347690827.1">
    <property type="nucleotide sequence ID" value="NZ_JBDPZN010000010.1"/>
</dbReference>
<dbReference type="Proteomes" id="UP001477278">
    <property type="component" value="Unassembled WGS sequence"/>
</dbReference>
<name>A0ABV0FXS3_9GAMM</name>
<organism evidence="1 2">
    <name type="scientific">Shewanella vesiculosa</name>
    <dbReference type="NCBI Taxonomy" id="518738"/>
    <lineage>
        <taxon>Bacteria</taxon>
        <taxon>Pseudomonadati</taxon>
        <taxon>Pseudomonadota</taxon>
        <taxon>Gammaproteobacteria</taxon>
        <taxon>Alteromonadales</taxon>
        <taxon>Shewanellaceae</taxon>
        <taxon>Shewanella</taxon>
    </lineage>
</organism>
<reference evidence="1 2" key="1">
    <citation type="submission" date="2024-05" db="EMBL/GenBank/DDBJ databases">
        <title>Genome sequencing of Marine Estuary Bacteria, Shewanella vesiculosa and S. baltica, and Pseudomonas syringae.</title>
        <authorList>
            <person name="Gurung A."/>
            <person name="Maclea K.S."/>
        </authorList>
    </citation>
    <scope>NUCLEOTIDE SEQUENCE [LARGE SCALE GENOMIC DNA]</scope>
    <source>
        <strain evidence="1 2">1A</strain>
    </source>
</reference>
<proteinExistence type="predicted"/>
<gene>
    <name evidence="1" type="ORF">ABHN84_18425</name>
</gene>
<sequence>MHIIEKSLAIALQAYSGKQDKAGKAYILHPLRVMAKMDTEYEMAVALLHDVIEDSDYTAEYLLEEGIPLDVVNAVQLLSKSGDESYHQFINRVTANPLAVKVKIADIEDNINILRLKVIDAKDLERMAKYHAAWKTLQTLTPITS</sequence>
<evidence type="ECO:0000313" key="1">
    <source>
        <dbReference type="EMBL" id="MEO3684251.1"/>
    </source>
</evidence>
<keyword evidence="2" id="KW-1185">Reference proteome</keyword>